<dbReference type="Proteomes" id="UP001319080">
    <property type="component" value="Unassembled WGS sequence"/>
</dbReference>
<reference evidence="1 2" key="1">
    <citation type="submission" date="2021-05" db="EMBL/GenBank/DDBJ databases">
        <title>A Polyphasic approach of four new species of the genus Ohtaekwangia: Ohtaekwangia histidinii sp. nov., Ohtaekwangia cretensis sp. nov., Ohtaekwangia indiensis sp. nov., Ohtaekwangia reichenbachii sp. nov. from diverse environment.</title>
        <authorList>
            <person name="Octaviana S."/>
        </authorList>
    </citation>
    <scope>NUCLEOTIDE SEQUENCE [LARGE SCALE GENOMIC DNA]</scope>
    <source>
        <strain evidence="1 2">PWU5</strain>
    </source>
</reference>
<gene>
    <name evidence="1" type="ORF">KK062_28365</name>
</gene>
<keyword evidence="2" id="KW-1185">Reference proteome</keyword>
<evidence type="ECO:0000313" key="1">
    <source>
        <dbReference type="EMBL" id="MBT1712189.1"/>
    </source>
</evidence>
<dbReference type="AlphaFoldDB" id="A0AAP2E5E3"/>
<sequence>MKKQIILISLSLIILGCKEKNKTRESVIIHEEKKQNEDKENVRSYNVSPEALTGAWFKEKGSNAVFDISYDSIFYVDNLKSYKYQIIADTIKIDFDGWISKSLILKVTTDSLLLMDLEDRSITYLLRDFKSGE</sequence>
<protein>
    <submittedName>
        <fullName evidence="1">Uncharacterized protein</fullName>
    </submittedName>
</protein>
<dbReference type="EMBL" id="JAHESE010000053">
    <property type="protein sequence ID" value="MBT1712189.1"/>
    <property type="molecule type" value="Genomic_DNA"/>
</dbReference>
<comment type="caution">
    <text evidence="1">The sequence shown here is derived from an EMBL/GenBank/DDBJ whole genome shotgun (WGS) entry which is preliminary data.</text>
</comment>
<accession>A0AAP2E5E3</accession>
<dbReference type="PROSITE" id="PS51257">
    <property type="entry name" value="PROKAR_LIPOPROTEIN"/>
    <property type="match status" value="1"/>
</dbReference>
<name>A0AAP2E5E3_9BACT</name>
<organism evidence="1 2">
    <name type="scientific">Dawidia cretensis</name>
    <dbReference type="NCBI Taxonomy" id="2782350"/>
    <lineage>
        <taxon>Bacteria</taxon>
        <taxon>Pseudomonadati</taxon>
        <taxon>Bacteroidota</taxon>
        <taxon>Cytophagia</taxon>
        <taxon>Cytophagales</taxon>
        <taxon>Chryseotaleaceae</taxon>
        <taxon>Dawidia</taxon>
    </lineage>
</organism>
<proteinExistence type="predicted"/>
<evidence type="ECO:0000313" key="2">
    <source>
        <dbReference type="Proteomes" id="UP001319080"/>
    </source>
</evidence>